<comment type="function">
    <text evidence="10">Catalyzes the first step in hexosamine metabolism, converting fructose-6P into glucosamine-6P using glutamine as a nitrogen source.</text>
</comment>
<dbReference type="CDD" id="cd05008">
    <property type="entry name" value="SIS_GlmS_GlmD_1"/>
    <property type="match status" value="1"/>
</dbReference>
<evidence type="ECO:0000256" key="5">
    <source>
        <dbReference type="ARBA" id="ARBA00022490"/>
    </source>
</evidence>
<sequence>MCGIVGYIGHRQATPILVRGLKRLEYRGYDSAGVAVWDEGSAHVRRCRGKLANLEELLEKKPAPGALGIGHTRWATHGRPSDENAHPHKVGSISVVHNGIIENHLALRQRLTEAGAKFTSETDTEIFAHLIHQEQSKRGKDIPLTESVRAALRQVKGAYAIVVICDDQPDTMVAAKNASPMVIGLGSDENFVASDVTAILDETREIIFIDEGEIVTLTRKGVELIDFDGNSIRREPRRITWSATQAEKGGYRHFMLKEIHEQARAVADTIAGRADVEHHDALLDGIELDAKAIKRIVMIACGTSYHASMVGEFLIEGMARIPVEVDLASEFRYRDPIVGPGDLVIAISQSGETADTMAAIREAKGKGAKVLAISNVLESSIPRLADYAFYTHAGPEIGVASTKAFTTQLVALVLIALHLGRRTGALPEERAREILAELLAIPNKMMDVVGQAAQMQVMAKRYGQAHGFLFLGRGNQYPIALEGALKLKEISYIHAEGYAAGEMKHGPIALIDEELPVVVLVPRGPNYEKVISNLEEVKARDGKILAIASRGDVEIGQNADDVLLIPDTIPELQPILTTVPLQLLAYYVADYKGTDIDQPRNLAKSVTVE</sequence>
<evidence type="ECO:0000256" key="4">
    <source>
        <dbReference type="ARBA" id="ARBA00016090"/>
    </source>
</evidence>
<dbReference type="InterPro" id="IPR029055">
    <property type="entry name" value="Ntn_hydrolases_N"/>
</dbReference>
<dbReference type="Gene3D" id="3.60.20.10">
    <property type="entry name" value="Glutamine Phosphoribosylpyrophosphate, subunit 1, domain 1"/>
    <property type="match status" value="1"/>
</dbReference>
<dbReference type="PANTHER" id="PTHR10937:SF0">
    <property type="entry name" value="GLUTAMINE--FRUCTOSE-6-PHOSPHATE TRANSAMINASE (ISOMERIZING)"/>
    <property type="match status" value="1"/>
</dbReference>
<keyword evidence="7 10" id="KW-0808">Transferase</keyword>
<dbReference type="GO" id="GO:0005829">
    <property type="term" value="C:cytosol"/>
    <property type="evidence" value="ECO:0007669"/>
    <property type="project" value="TreeGrafter"/>
</dbReference>
<dbReference type="STRING" id="502025.Hoch_4463"/>
<dbReference type="GO" id="GO:0046349">
    <property type="term" value="P:amino sugar biosynthetic process"/>
    <property type="evidence" value="ECO:0007669"/>
    <property type="project" value="UniProtKB-ARBA"/>
</dbReference>
<name>D0LNQ1_HALO1</name>
<dbReference type="GO" id="GO:0006047">
    <property type="term" value="P:UDP-N-acetylglucosamine metabolic process"/>
    <property type="evidence" value="ECO:0007669"/>
    <property type="project" value="TreeGrafter"/>
</dbReference>
<dbReference type="FunFam" id="3.40.50.10490:FF:000001">
    <property type="entry name" value="Glutamine--fructose-6-phosphate aminotransferase [isomerizing]"/>
    <property type="match status" value="1"/>
</dbReference>
<feature type="active site" description="For Fru-6P isomerization activity" evidence="10">
    <location>
        <position position="604"/>
    </location>
</feature>
<dbReference type="Pfam" id="PF13522">
    <property type="entry name" value="GATase_6"/>
    <property type="match status" value="1"/>
</dbReference>
<dbReference type="InterPro" id="IPR017932">
    <property type="entry name" value="GATase_2_dom"/>
</dbReference>
<dbReference type="SUPFAM" id="SSF53697">
    <property type="entry name" value="SIS domain"/>
    <property type="match status" value="1"/>
</dbReference>
<dbReference type="GO" id="GO:0006002">
    <property type="term" value="P:fructose 6-phosphate metabolic process"/>
    <property type="evidence" value="ECO:0007669"/>
    <property type="project" value="TreeGrafter"/>
</dbReference>
<dbReference type="GO" id="GO:0097367">
    <property type="term" value="F:carbohydrate derivative binding"/>
    <property type="evidence" value="ECO:0007669"/>
    <property type="project" value="InterPro"/>
</dbReference>
<dbReference type="PANTHER" id="PTHR10937">
    <property type="entry name" value="GLUCOSAMINE--FRUCTOSE-6-PHOSPHATE AMINOTRANSFERASE, ISOMERIZING"/>
    <property type="match status" value="1"/>
</dbReference>
<keyword evidence="9" id="KW-0315">Glutamine amidotransferase</keyword>
<evidence type="ECO:0000256" key="3">
    <source>
        <dbReference type="ARBA" id="ARBA00012916"/>
    </source>
</evidence>
<evidence type="ECO:0000313" key="14">
    <source>
        <dbReference type="Proteomes" id="UP000001880"/>
    </source>
</evidence>
<feature type="domain" description="Glutamine amidotransferase type-2" evidence="11">
    <location>
        <begin position="2"/>
        <end position="220"/>
    </location>
</feature>
<dbReference type="GO" id="GO:0004360">
    <property type="term" value="F:glutamine-fructose-6-phosphate transaminase (isomerizing) activity"/>
    <property type="evidence" value="ECO:0007669"/>
    <property type="project" value="UniProtKB-UniRule"/>
</dbReference>
<feature type="domain" description="SIS" evidence="12">
    <location>
        <begin position="285"/>
        <end position="425"/>
    </location>
</feature>
<reference evidence="13 14" key="1">
    <citation type="journal article" date="2010" name="Stand. Genomic Sci.">
        <title>Complete genome sequence of Haliangium ochraceum type strain (SMP-2).</title>
        <authorList>
            <consortium name="US DOE Joint Genome Institute (JGI-PGF)"/>
            <person name="Ivanova N."/>
            <person name="Daum C."/>
            <person name="Lang E."/>
            <person name="Abt B."/>
            <person name="Kopitz M."/>
            <person name="Saunders E."/>
            <person name="Lapidus A."/>
            <person name="Lucas S."/>
            <person name="Glavina Del Rio T."/>
            <person name="Nolan M."/>
            <person name="Tice H."/>
            <person name="Copeland A."/>
            <person name="Cheng J.F."/>
            <person name="Chen F."/>
            <person name="Bruce D."/>
            <person name="Goodwin L."/>
            <person name="Pitluck S."/>
            <person name="Mavromatis K."/>
            <person name="Pati A."/>
            <person name="Mikhailova N."/>
            <person name="Chen A."/>
            <person name="Palaniappan K."/>
            <person name="Land M."/>
            <person name="Hauser L."/>
            <person name="Chang Y.J."/>
            <person name="Jeffries C.D."/>
            <person name="Detter J.C."/>
            <person name="Brettin T."/>
            <person name="Rohde M."/>
            <person name="Goker M."/>
            <person name="Bristow J."/>
            <person name="Markowitz V."/>
            <person name="Eisen J.A."/>
            <person name="Hugenholtz P."/>
            <person name="Kyrpides N.C."/>
            <person name="Klenk H.P."/>
        </authorList>
    </citation>
    <scope>NUCLEOTIDE SEQUENCE [LARGE SCALE GENOMIC DNA]</scope>
    <source>
        <strain evidence="14">DSM 14365 / CIP 107738 / JCM 11303 / AJ 13395 / SMP-2</strain>
    </source>
</reference>
<dbReference type="OrthoDB" id="9761808at2"/>
<dbReference type="GO" id="GO:0005975">
    <property type="term" value="P:carbohydrate metabolic process"/>
    <property type="evidence" value="ECO:0007669"/>
    <property type="project" value="UniProtKB-UniRule"/>
</dbReference>
<evidence type="ECO:0000313" key="13">
    <source>
        <dbReference type="EMBL" id="ACY16956.1"/>
    </source>
</evidence>
<evidence type="ECO:0000256" key="1">
    <source>
        <dbReference type="ARBA" id="ARBA00001031"/>
    </source>
</evidence>
<dbReference type="Proteomes" id="UP000001880">
    <property type="component" value="Chromosome"/>
</dbReference>
<dbReference type="NCBIfam" id="TIGR01135">
    <property type="entry name" value="glmS"/>
    <property type="match status" value="1"/>
</dbReference>
<dbReference type="CDD" id="cd00714">
    <property type="entry name" value="GFAT"/>
    <property type="match status" value="1"/>
</dbReference>
<dbReference type="RefSeq" id="WP_012829554.1">
    <property type="nucleotide sequence ID" value="NC_013440.1"/>
</dbReference>
<dbReference type="CDD" id="cd05009">
    <property type="entry name" value="SIS_GlmS_GlmD_2"/>
    <property type="match status" value="1"/>
</dbReference>
<keyword evidence="6 10" id="KW-0032">Aminotransferase</keyword>
<evidence type="ECO:0000256" key="6">
    <source>
        <dbReference type="ARBA" id="ARBA00022576"/>
    </source>
</evidence>
<dbReference type="InterPro" id="IPR001347">
    <property type="entry name" value="SIS_dom"/>
</dbReference>
<accession>D0LNQ1</accession>
<dbReference type="FunFam" id="3.60.20.10:FF:000006">
    <property type="entry name" value="Glutamine--fructose-6-phosphate aminotransferase [isomerizing]"/>
    <property type="match status" value="1"/>
</dbReference>
<dbReference type="Gene3D" id="3.40.50.10490">
    <property type="entry name" value="Glucose-6-phosphate isomerase like protein, domain 1"/>
    <property type="match status" value="2"/>
</dbReference>
<dbReference type="PROSITE" id="PS51278">
    <property type="entry name" value="GATASE_TYPE_2"/>
    <property type="match status" value="1"/>
</dbReference>
<keyword evidence="5 10" id="KW-0963">Cytoplasm</keyword>
<dbReference type="InterPro" id="IPR005855">
    <property type="entry name" value="GFAT"/>
</dbReference>
<dbReference type="SUPFAM" id="SSF56235">
    <property type="entry name" value="N-terminal nucleophile aminohydrolases (Ntn hydrolases)"/>
    <property type="match status" value="1"/>
</dbReference>
<dbReference type="eggNOG" id="COG0449">
    <property type="taxonomic scope" value="Bacteria"/>
</dbReference>
<dbReference type="EC" id="2.6.1.16" evidence="3 10"/>
<evidence type="ECO:0000256" key="7">
    <source>
        <dbReference type="ARBA" id="ARBA00022679"/>
    </source>
</evidence>
<dbReference type="GO" id="GO:0006487">
    <property type="term" value="P:protein N-linked glycosylation"/>
    <property type="evidence" value="ECO:0007669"/>
    <property type="project" value="TreeGrafter"/>
</dbReference>
<dbReference type="AlphaFoldDB" id="D0LNQ1"/>
<gene>
    <name evidence="10" type="primary">glmS</name>
    <name evidence="13" type="ordered locus">Hoch_4463</name>
</gene>
<dbReference type="HAMAP" id="MF_00164">
    <property type="entry name" value="GlmS"/>
    <property type="match status" value="1"/>
</dbReference>
<evidence type="ECO:0000256" key="8">
    <source>
        <dbReference type="ARBA" id="ARBA00022737"/>
    </source>
</evidence>
<proteinExistence type="inferred from homology"/>
<keyword evidence="8" id="KW-0677">Repeat</keyword>
<dbReference type="InterPro" id="IPR047084">
    <property type="entry name" value="GFAT_N"/>
</dbReference>
<evidence type="ECO:0000256" key="10">
    <source>
        <dbReference type="HAMAP-Rule" id="MF_00164"/>
    </source>
</evidence>
<feature type="active site" description="Nucleophile; for GATase activity" evidence="10">
    <location>
        <position position="2"/>
    </location>
</feature>
<feature type="initiator methionine" description="Removed" evidence="10">
    <location>
        <position position="1"/>
    </location>
</feature>
<dbReference type="PROSITE" id="PS51464">
    <property type="entry name" value="SIS"/>
    <property type="match status" value="2"/>
</dbReference>
<evidence type="ECO:0000256" key="9">
    <source>
        <dbReference type="ARBA" id="ARBA00022962"/>
    </source>
</evidence>
<dbReference type="InterPro" id="IPR035490">
    <property type="entry name" value="GlmS/FrlB_SIS"/>
</dbReference>
<dbReference type="NCBIfam" id="NF001484">
    <property type="entry name" value="PRK00331.1"/>
    <property type="match status" value="1"/>
</dbReference>
<dbReference type="InterPro" id="IPR046348">
    <property type="entry name" value="SIS_dom_sf"/>
</dbReference>
<dbReference type="Pfam" id="PF01380">
    <property type="entry name" value="SIS"/>
    <property type="match status" value="2"/>
</dbReference>
<organism evidence="13 14">
    <name type="scientific">Haliangium ochraceum (strain DSM 14365 / JCM 11303 / SMP-2)</name>
    <dbReference type="NCBI Taxonomy" id="502025"/>
    <lineage>
        <taxon>Bacteria</taxon>
        <taxon>Pseudomonadati</taxon>
        <taxon>Myxococcota</taxon>
        <taxon>Polyangia</taxon>
        <taxon>Haliangiales</taxon>
        <taxon>Kofleriaceae</taxon>
        <taxon>Haliangium</taxon>
    </lineage>
</organism>
<dbReference type="EMBL" id="CP001804">
    <property type="protein sequence ID" value="ACY16956.1"/>
    <property type="molecule type" value="Genomic_DNA"/>
</dbReference>
<dbReference type="FunFam" id="3.40.50.10490:FF:000002">
    <property type="entry name" value="Glutamine--fructose-6-phosphate aminotransferase [isomerizing]"/>
    <property type="match status" value="1"/>
</dbReference>
<dbReference type="KEGG" id="hoh:Hoch_4463"/>
<dbReference type="HOGENOM" id="CLU_012520_5_2_7"/>
<comment type="subunit">
    <text evidence="10">Homodimer.</text>
</comment>
<feature type="domain" description="SIS" evidence="12">
    <location>
        <begin position="458"/>
        <end position="599"/>
    </location>
</feature>
<evidence type="ECO:0000259" key="11">
    <source>
        <dbReference type="PROSITE" id="PS51278"/>
    </source>
</evidence>
<protein>
    <recommendedName>
        <fullName evidence="4 10">Glutamine--fructose-6-phosphate aminotransferase [isomerizing]</fullName>
        <ecNumber evidence="3 10">2.6.1.16</ecNumber>
    </recommendedName>
    <alternativeName>
        <fullName evidence="10">D-fructose-6-phosphate amidotransferase</fullName>
    </alternativeName>
    <alternativeName>
        <fullName evidence="10">GFAT</fullName>
    </alternativeName>
    <alternativeName>
        <fullName evidence="10">Glucosamine-6-phosphate synthase</fullName>
    </alternativeName>
    <alternativeName>
        <fullName evidence="10">Hexosephosphate aminotransferase</fullName>
    </alternativeName>
    <alternativeName>
        <fullName evidence="10">L-glutamine--D-fructose-6-phosphate amidotransferase</fullName>
    </alternativeName>
</protein>
<dbReference type="InterPro" id="IPR035466">
    <property type="entry name" value="GlmS/AgaS_SIS"/>
</dbReference>
<evidence type="ECO:0000256" key="2">
    <source>
        <dbReference type="ARBA" id="ARBA00004496"/>
    </source>
</evidence>
<evidence type="ECO:0000259" key="12">
    <source>
        <dbReference type="PROSITE" id="PS51464"/>
    </source>
</evidence>
<comment type="catalytic activity">
    <reaction evidence="1 10">
        <text>D-fructose 6-phosphate + L-glutamine = D-glucosamine 6-phosphate + L-glutamate</text>
        <dbReference type="Rhea" id="RHEA:13237"/>
        <dbReference type="ChEBI" id="CHEBI:29985"/>
        <dbReference type="ChEBI" id="CHEBI:58359"/>
        <dbReference type="ChEBI" id="CHEBI:58725"/>
        <dbReference type="ChEBI" id="CHEBI:61527"/>
        <dbReference type="EC" id="2.6.1.16"/>
    </reaction>
</comment>
<keyword evidence="14" id="KW-1185">Reference proteome</keyword>
<comment type="subcellular location">
    <subcellularLocation>
        <location evidence="2 10">Cytoplasm</location>
    </subcellularLocation>
</comment>